<dbReference type="InterPro" id="IPR017853">
    <property type="entry name" value="GH"/>
</dbReference>
<dbReference type="Gene3D" id="3.20.20.80">
    <property type="entry name" value="Glycosidases"/>
    <property type="match status" value="1"/>
</dbReference>
<dbReference type="GO" id="GO:0030246">
    <property type="term" value="F:carbohydrate binding"/>
    <property type="evidence" value="ECO:0007669"/>
    <property type="project" value="TreeGrafter"/>
</dbReference>
<evidence type="ECO:0000256" key="2">
    <source>
        <dbReference type="SAM" id="SignalP"/>
    </source>
</evidence>
<gene>
    <name evidence="4" type="primary">GUSB</name>
    <name evidence="4" type="ORF">g.20526</name>
</gene>
<feature type="domain" description="Glycoside hydrolase family 2 catalytic" evidence="3">
    <location>
        <begin position="449"/>
        <end position="748"/>
    </location>
</feature>
<feature type="signal peptide" evidence="2">
    <location>
        <begin position="1"/>
        <end position="18"/>
    </location>
</feature>
<dbReference type="AlphaFoldDB" id="A0A6G1S4K0"/>
<dbReference type="GO" id="GO:0005975">
    <property type="term" value="P:carbohydrate metabolic process"/>
    <property type="evidence" value="ECO:0007669"/>
    <property type="project" value="InterPro"/>
</dbReference>
<dbReference type="InterPro" id="IPR023230">
    <property type="entry name" value="Glyco_hydro_2_CS"/>
</dbReference>
<dbReference type="SUPFAM" id="SSF51445">
    <property type="entry name" value="(Trans)glycosidases"/>
    <property type="match status" value="1"/>
</dbReference>
<dbReference type="InterPro" id="IPR006103">
    <property type="entry name" value="Glyco_hydro_2_cat"/>
</dbReference>
<proteinExistence type="inferred from homology"/>
<organism evidence="4">
    <name type="scientific">Aceria tosichella</name>
    <name type="common">wheat curl mite</name>
    <dbReference type="NCBI Taxonomy" id="561515"/>
    <lineage>
        <taxon>Eukaryota</taxon>
        <taxon>Metazoa</taxon>
        <taxon>Ecdysozoa</taxon>
        <taxon>Arthropoda</taxon>
        <taxon>Chelicerata</taxon>
        <taxon>Arachnida</taxon>
        <taxon>Acari</taxon>
        <taxon>Acariformes</taxon>
        <taxon>Trombidiformes</taxon>
        <taxon>Prostigmata</taxon>
        <taxon>Eupodina</taxon>
        <taxon>Eriophyoidea</taxon>
        <taxon>Eriophyidae</taxon>
        <taxon>Eriophyinae</taxon>
        <taxon>Aceriini</taxon>
        <taxon>Aceria</taxon>
    </lineage>
</organism>
<dbReference type="InterPro" id="IPR008979">
    <property type="entry name" value="Galactose-bd-like_sf"/>
</dbReference>
<evidence type="ECO:0000259" key="3">
    <source>
        <dbReference type="Pfam" id="PF02836"/>
    </source>
</evidence>
<dbReference type="PRINTS" id="PR00132">
    <property type="entry name" value="GLHYDRLASE2"/>
</dbReference>
<dbReference type="PANTHER" id="PTHR10066:SF67">
    <property type="entry name" value="BETA-GLUCURONIDASE"/>
    <property type="match status" value="1"/>
</dbReference>
<dbReference type="SUPFAM" id="SSF49785">
    <property type="entry name" value="Galactose-binding domain-like"/>
    <property type="match status" value="1"/>
</dbReference>
<dbReference type="EMBL" id="GGYP01000121">
    <property type="protein sequence ID" value="MDE44892.1"/>
    <property type="molecule type" value="Transcribed_RNA"/>
</dbReference>
<reference evidence="4" key="1">
    <citation type="submission" date="2018-10" db="EMBL/GenBank/DDBJ databases">
        <title>Transcriptome assembly of Aceria tosichella (Wheat curl mite) Type 2.</title>
        <authorList>
            <person name="Scully E.D."/>
            <person name="Geib S.M."/>
            <person name="Palmer N.A."/>
            <person name="Gupta A.K."/>
            <person name="Sarath G."/>
            <person name="Tatineni S."/>
        </authorList>
    </citation>
    <scope>NUCLEOTIDE SEQUENCE</scope>
    <source>
        <strain evidence="4">LincolnNE</strain>
    </source>
</reference>
<accession>A0A6G1S4K0</accession>
<comment type="similarity">
    <text evidence="1">Belongs to the glycosyl hydrolase 2 family.</text>
</comment>
<dbReference type="GO" id="GO:0005615">
    <property type="term" value="C:extracellular space"/>
    <property type="evidence" value="ECO:0007669"/>
    <property type="project" value="TreeGrafter"/>
</dbReference>
<dbReference type="Gene3D" id="2.60.120.260">
    <property type="entry name" value="Galactose-binding domain-like"/>
    <property type="match status" value="1"/>
</dbReference>
<sequence>MKLFTVILFLSLNRLIQEASCNCHRLRKALDDFSAHSYDEIHQLAVLDQVDDYIKPIKSSETRNFKALNGLYDFCFDSTGQGFRAKWFEKPLVDTCLAGNYHRMPVPSAFNDILSDKTAKNYVGWMWYQTSMFWRPQNMPIVWNGHQRQQQTVDGMTDWILQIDSINYLSIIWLQIIHDDGKMESHLAGSHVGGHLPITMNVSSILNKIDTTYAQIRLTIAVSNLLTPNTIPSGQMVNMTDYVGRPYFRFQPDFDFFNFAGIMGDVRLIELPRYHIEDVEVLRKGGQHRNDGIQVRVCLNEPVWGDYFIVHHSLAGTGRNMTIDRWSPQPRLDDDDVRPSNCSTNDLDACRPFVKEKEKCQLLSLCHDELSCQTKFGTNEWLPIKPTSPTIIRFSLHKDAYYLTQQQMASFAPEQDSFELRLIRRPHGNILDQLLSPSSPSDSSNTPRQLQGFGMHHEQLFSGRTMSLSSIMKDLYLLKEMGANIIRTSHYPYSRAYLEACDELGLMVIAECPAVGLGTFNSVKLILHKQILLEMMQRDHGHPSIVMWSLANEPQSQLVESRAYFESLVHYARNDLRQFTIDANRPISAALAQSHNDDKIGDLFDVLMINRYYGWYECTGVLECISYSLVKSLTGWSDKYGHNKPLLLSEFGADTLAGLHSGTDEIFSEEFQRDLIIEYERVFDQLVVNRTANSMDRRRINFLGAMIWNFADFSTHESLLRVGGNKKGIFTKAREPKLAAGIVKQIYHSRLT</sequence>
<dbReference type="PROSITE" id="PS00719">
    <property type="entry name" value="GLYCOSYL_HYDROL_F2_1"/>
    <property type="match status" value="1"/>
</dbReference>
<dbReference type="PANTHER" id="PTHR10066">
    <property type="entry name" value="BETA-GLUCURONIDASE"/>
    <property type="match status" value="1"/>
</dbReference>
<feature type="chain" id="PRO_5026212924" evidence="2">
    <location>
        <begin position="19"/>
        <end position="752"/>
    </location>
</feature>
<dbReference type="GO" id="GO:0019391">
    <property type="term" value="P:glucuronoside catabolic process"/>
    <property type="evidence" value="ECO:0007669"/>
    <property type="project" value="TreeGrafter"/>
</dbReference>
<name>A0A6G1S4K0_9ACAR</name>
<dbReference type="GO" id="GO:0004566">
    <property type="term" value="F:beta-glucuronidase activity"/>
    <property type="evidence" value="ECO:0007669"/>
    <property type="project" value="TreeGrafter"/>
</dbReference>
<evidence type="ECO:0000256" key="1">
    <source>
        <dbReference type="ARBA" id="ARBA00007401"/>
    </source>
</evidence>
<dbReference type="Pfam" id="PF02836">
    <property type="entry name" value="Glyco_hydro_2_C"/>
    <property type="match status" value="1"/>
</dbReference>
<evidence type="ECO:0000313" key="4">
    <source>
        <dbReference type="EMBL" id="MDE44892.1"/>
    </source>
</evidence>
<dbReference type="InterPro" id="IPR006101">
    <property type="entry name" value="Glyco_hydro_2"/>
</dbReference>
<protein>
    <submittedName>
        <fullName evidence="4">Beta-glucuronidase</fullName>
    </submittedName>
</protein>
<keyword evidence="2" id="KW-0732">Signal</keyword>